<proteinExistence type="evidence at transcript level"/>
<feature type="signal peptide" evidence="4">
    <location>
        <begin position="1"/>
        <end position="28"/>
    </location>
</feature>
<dbReference type="AlphaFoldDB" id="G3MNE8"/>
<dbReference type="GO" id="GO:0016020">
    <property type="term" value="C:membrane"/>
    <property type="evidence" value="ECO:0007669"/>
    <property type="project" value="TreeGrafter"/>
</dbReference>
<evidence type="ECO:0000313" key="5">
    <source>
        <dbReference type="EMBL" id="AEO35016.1"/>
    </source>
</evidence>
<dbReference type="SUPFAM" id="SSF52058">
    <property type="entry name" value="L domain-like"/>
    <property type="match status" value="1"/>
</dbReference>
<reference evidence="5" key="1">
    <citation type="journal article" date="2011" name="PLoS ONE">
        <title>A deep insight into the sialotranscriptome of the gulf coast tick, Amblyomma maculatum.</title>
        <authorList>
            <person name="Karim S."/>
            <person name="Singh P."/>
            <person name="Ribeiro J.M."/>
        </authorList>
    </citation>
    <scope>NUCLEOTIDE SEQUENCE</scope>
    <source>
        <tissue evidence="5">Salivary gland</tissue>
    </source>
</reference>
<keyword evidence="1" id="KW-0433">Leucine-rich repeat</keyword>
<dbReference type="InterPro" id="IPR032675">
    <property type="entry name" value="LRR_dom_sf"/>
</dbReference>
<evidence type="ECO:0000256" key="3">
    <source>
        <dbReference type="ARBA" id="ARBA00022737"/>
    </source>
</evidence>
<feature type="chain" id="PRO_5003447437" description="LRRCT domain-containing protein" evidence="4">
    <location>
        <begin position="29"/>
        <end position="332"/>
    </location>
</feature>
<dbReference type="PANTHER" id="PTHR24364">
    <property type="entry name" value="LP06937P"/>
    <property type="match status" value="1"/>
</dbReference>
<evidence type="ECO:0000256" key="2">
    <source>
        <dbReference type="ARBA" id="ARBA00022729"/>
    </source>
</evidence>
<protein>
    <recommendedName>
        <fullName evidence="6">LRRCT domain-containing protein</fullName>
    </recommendedName>
</protein>
<organism evidence="5">
    <name type="scientific">Amblyomma maculatum</name>
    <name type="common">Gulf Coast tick</name>
    <dbReference type="NCBI Taxonomy" id="34609"/>
    <lineage>
        <taxon>Eukaryota</taxon>
        <taxon>Metazoa</taxon>
        <taxon>Ecdysozoa</taxon>
        <taxon>Arthropoda</taxon>
        <taxon>Chelicerata</taxon>
        <taxon>Arachnida</taxon>
        <taxon>Acari</taxon>
        <taxon>Parasitiformes</taxon>
        <taxon>Ixodida</taxon>
        <taxon>Ixodoidea</taxon>
        <taxon>Ixodidae</taxon>
        <taxon>Amblyomminae</taxon>
        <taxon>Amblyomma</taxon>
    </lineage>
</organism>
<name>G3MNE8_AMBMU</name>
<evidence type="ECO:0008006" key="6">
    <source>
        <dbReference type="Google" id="ProtNLM"/>
    </source>
</evidence>
<keyword evidence="3" id="KW-0677">Repeat</keyword>
<accession>G3MNE8</accession>
<sequence>MRGSTRREMPRVFRSFCLLSLAVRWSACAPSCFYTRRNSGQVTYTCSDLRSSGQLLEHFEPNRTASVDKLRFVLENSVLERIPEGLFSGLGITTLQFDNVVLIGEWSQAESTPLHGLETTLEKLVFSHNSTVPDNWAFFLSGMTQLSEMVFFEMSGLKLGSSSQDGLPRTLRKLHLVRSTIASADDYWLSSLVELEAFSLRHVNLTAFARTVLPTTAAKLETLLLEDCSLTNFPVGLDIGLPSLKYVGLQNNQIVQLGSEDVAPLVNRGVVVQLRGNPLNCGCNLRFLTENPRRHSIYGQCEYPAALKGRKLKTLSERDLAPCTEQLRLQAL</sequence>
<keyword evidence="2 4" id="KW-0732">Signal</keyword>
<evidence type="ECO:0000256" key="1">
    <source>
        <dbReference type="ARBA" id="ARBA00022614"/>
    </source>
</evidence>
<dbReference type="EMBL" id="JO843399">
    <property type="protein sequence ID" value="AEO35016.1"/>
    <property type="molecule type" value="mRNA"/>
</dbReference>
<dbReference type="PANTHER" id="PTHR24364:SF18">
    <property type="entry name" value="LP06937P"/>
    <property type="match status" value="1"/>
</dbReference>
<dbReference type="Gene3D" id="3.80.10.10">
    <property type="entry name" value="Ribonuclease Inhibitor"/>
    <property type="match status" value="1"/>
</dbReference>
<evidence type="ECO:0000256" key="4">
    <source>
        <dbReference type="SAM" id="SignalP"/>
    </source>
</evidence>
<dbReference type="InterPro" id="IPR052286">
    <property type="entry name" value="Wnt_signaling_inhibitor"/>
</dbReference>